<name>A0ABZ0Z5I7_9CAUD</name>
<keyword evidence="1" id="KW-0378">Hydrolase</keyword>
<dbReference type="EMBL" id="OR769223">
    <property type="protein sequence ID" value="WQJ53440.1"/>
    <property type="molecule type" value="Genomic_DNA"/>
</dbReference>
<evidence type="ECO:0000313" key="1">
    <source>
        <dbReference type="EMBL" id="WQJ53440.1"/>
    </source>
</evidence>
<sequence>MLTTEEFLNFVLKPDKSNVRLKINTYYNSNPDIKLFIDTYYPGKSVTEAAYIIVYDVKETPCCRTCGKPLKFDNFIHGYRTYCSKSCSAKDKNPIQTVPDRIIDKQEVIDTFYGPDGKLIEQRCLTAYLKKNGWYNPLMNYYTDSDSCEETIYRIARDINEKPRCKTCGKPLKFHHEFRTFCSQQCANKDIDVCIKNSESVSKALIKAYIERGDEIKEKRKRTLSEKYNIDLESSSPLAIPEIQESIKIEYPSQIERDFIAYLDKHFPNAYEFQYKSKKYPFYCDFYIIPLDLYIEIQGTWMHGGKPYEETAEDNKKREHWANLNTPQYKKAIHVWCESDVEKRLYAKAYNLNYLEIFSYNIYHAIKIFENYIKEHYNLESPEI</sequence>
<organism evidence="1 2">
    <name type="scientific">phage Lak_Megaphage_Sonny</name>
    <dbReference type="NCBI Taxonomy" id="3109229"/>
    <lineage>
        <taxon>Viruses</taxon>
        <taxon>Duplodnaviria</taxon>
        <taxon>Heunggongvirae</taxon>
        <taxon>Uroviricota</taxon>
        <taxon>Caudoviricetes</taxon>
        <taxon>Caudoviricetes code 15 clade</taxon>
    </lineage>
</organism>
<keyword evidence="2" id="KW-1185">Reference proteome</keyword>
<evidence type="ECO:0000313" key="2">
    <source>
        <dbReference type="Proteomes" id="UP001358193"/>
    </source>
</evidence>
<reference evidence="1 2" key="1">
    <citation type="submission" date="2023-11" db="EMBL/GenBank/DDBJ databases">
        <authorList>
            <person name="Cook R."/>
            <person name="Crisci M."/>
            <person name="Pye H."/>
            <person name="Adriaenssens E."/>
            <person name="Santini J."/>
        </authorList>
    </citation>
    <scope>NUCLEOTIDE SEQUENCE [LARGE SCALE GENOMIC DNA]</scope>
    <source>
        <strain evidence="1">Lak_Megaphage_Sonny</strain>
    </source>
</reference>
<accession>A0ABZ0Z5I7</accession>
<proteinExistence type="predicted"/>
<dbReference type="Proteomes" id="UP001358193">
    <property type="component" value="Segment"/>
</dbReference>
<protein>
    <submittedName>
        <fullName evidence="1">Homing endonuclease</fullName>
    </submittedName>
</protein>
<dbReference type="GO" id="GO:0004519">
    <property type="term" value="F:endonuclease activity"/>
    <property type="evidence" value="ECO:0007669"/>
    <property type="project" value="UniProtKB-KW"/>
</dbReference>
<keyword evidence="1" id="KW-0540">Nuclease</keyword>
<keyword evidence="1" id="KW-0255">Endonuclease</keyword>